<keyword evidence="13" id="KW-1185">Reference proteome</keyword>
<dbReference type="CDD" id="cd02440">
    <property type="entry name" value="AdoMet_MTases"/>
    <property type="match status" value="1"/>
</dbReference>
<dbReference type="SUPFAM" id="SSF53335">
    <property type="entry name" value="S-adenosyl-L-methionine-dependent methyltransferases"/>
    <property type="match status" value="1"/>
</dbReference>
<comment type="caution">
    <text evidence="12">The sequence shown here is derived from an EMBL/GenBank/DDBJ whole genome shotgun (WGS) entry which is preliminary data.</text>
</comment>
<evidence type="ECO:0000256" key="6">
    <source>
        <dbReference type="ARBA" id="ARBA00039449"/>
    </source>
</evidence>
<comment type="catalytic activity">
    <reaction evidence="8">
        <text>N-terminal L-seryl-L-prolyl-L-lysyl-[protein] + 3 S-adenosyl-L-methionine = N-terminal N,N,N-trimethyl-L-seryl-L-prolyl-L-lysyl-[protein] + 3 S-adenosyl-L-homocysteine + 3 H(+)</text>
        <dbReference type="Rhea" id="RHEA:54724"/>
        <dbReference type="Rhea" id="RHEA-COMP:13789"/>
        <dbReference type="Rhea" id="RHEA-COMP:13973"/>
        <dbReference type="ChEBI" id="CHEBI:15378"/>
        <dbReference type="ChEBI" id="CHEBI:57856"/>
        <dbReference type="ChEBI" id="CHEBI:59789"/>
        <dbReference type="ChEBI" id="CHEBI:138061"/>
        <dbReference type="ChEBI" id="CHEBI:138317"/>
        <dbReference type="EC" id="2.1.1.244"/>
    </reaction>
</comment>
<name>A0A9D4YZD1_CHLVU</name>
<feature type="binding site" evidence="11">
    <location>
        <position position="99"/>
    </location>
    <ligand>
        <name>S-adenosyl-L-methionine</name>
        <dbReference type="ChEBI" id="CHEBI:59789"/>
    </ligand>
</feature>
<evidence type="ECO:0000256" key="3">
    <source>
        <dbReference type="ARBA" id="ARBA00022679"/>
    </source>
</evidence>
<dbReference type="Gene3D" id="3.40.50.150">
    <property type="entry name" value="Vaccinia Virus protein VP39"/>
    <property type="match status" value="1"/>
</dbReference>
<comment type="catalytic activity">
    <reaction evidence="9">
        <text>N-terminal L-prolyl-L-prolyl-L-lysyl-[protein] + 2 S-adenosyl-L-methionine = N-terminal N,N-dimethyl-L-prolyl-L-prolyl-L-lysyl-[protein] + 2 S-adenosyl-L-homocysteine + 2 H(+)</text>
        <dbReference type="Rhea" id="RHEA:54736"/>
        <dbReference type="Rhea" id="RHEA-COMP:13787"/>
        <dbReference type="Rhea" id="RHEA-COMP:13974"/>
        <dbReference type="ChEBI" id="CHEBI:15378"/>
        <dbReference type="ChEBI" id="CHEBI:57856"/>
        <dbReference type="ChEBI" id="CHEBI:59789"/>
        <dbReference type="ChEBI" id="CHEBI:138059"/>
        <dbReference type="ChEBI" id="CHEBI:138318"/>
        <dbReference type="EC" id="2.1.1.244"/>
    </reaction>
</comment>
<accession>A0A9D4YZD1</accession>
<evidence type="ECO:0000256" key="9">
    <source>
        <dbReference type="ARBA" id="ARBA00047885"/>
    </source>
</evidence>
<dbReference type="EMBL" id="SIDB01000003">
    <property type="protein sequence ID" value="KAI3434454.1"/>
    <property type="molecule type" value="Genomic_DNA"/>
</dbReference>
<evidence type="ECO:0000256" key="7">
    <source>
        <dbReference type="ARBA" id="ARBA00043129"/>
    </source>
</evidence>
<evidence type="ECO:0000256" key="4">
    <source>
        <dbReference type="ARBA" id="ARBA00022691"/>
    </source>
</evidence>
<sequence>MEAAGVGEEGRIFQSPEELWQSAKEQDGELPQWYTAAVDYWDRQEASVDGVLGGYGHLTSYDVRDSRAFLKKAYGAALAEAEAGKRRLVALDCGAGVGRVTEQLLLHHCQEVDLVEPSAHLLDAARQSLSTRGARDWPRGHKAVNFYQAGIEQHELEQGRYDIIWLQWAALYLTDEDLIAFLRRSAAALKPGGMLFVKENVCDKGFVVDNADASVTRSHQYYVQLFDRAGLRLTHTALQKDFPKSLFKVRMYSLTLR</sequence>
<dbReference type="InterPro" id="IPR008576">
    <property type="entry name" value="MeTrfase_NTM1"/>
</dbReference>
<feature type="binding site" evidence="11">
    <location>
        <position position="94"/>
    </location>
    <ligand>
        <name>S-adenosyl-L-methionine</name>
        <dbReference type="ChEBI" id="CHEBI:59789"/>
    </ligand>
</feature>
<dbReference type="GO" id="GO:0071885">
    <property type="term" value="F:N-terminal protein N-methyltransferase activity"/>
    <property type="evidence" value="ECO:0007669"/>
    <property type="project" value="UniProtKB-EC"/>
</dbReference>
<evidence type="ECO:0000313" key="13">
    <source>
        <dbReference type="Proteomes" id="UP001055712"/>
    </source>
</evidence>
<evidence type="ECO:0000256" key="2">
    <source>
        <dbReference type="ARBA" id="ARBA00022603"/>
    </source>
</evidence>
<evidence type="ECO:0000256" key="8">
    <source>
        <dbReference type="ARBA" id="ARBA00047306"/>
    </source>
</evidence>
<dbReference type="GO" id="GO:0005737">
    <property type="term" value="C:cytoplasm"/>
    <property type="evidence" value="ECO:0007669"/>
    <property type="project" value="TreeGrafter"/>
</dbReference>
<keyword evidence="2" id="KW-0489">Methyltransferase</keyword>
<reference evidence="12" key="2">
    <citation type="submission" date="2020-11" db="EMBL/GenBank/DDBJ databases">
        <authorList>
            <person name="Cecchin M."/>
            <person name="Marcolungo L."/>
            <person name="Rossato M."/>
            <person name="Girolomoni L."/>
            <person name="Cosentino E."/>
            <person name="Cuine S."/>
            <person name="Li-Beisson Y."/>
            <person name="Delledonne M."/>
            <person name="Ballottari M."/>
        </authorList>
    </citation>
    <scope>NUCLEOTIDE SEQUENCE</scope>
    <source>
        <strain evidence="12">211/11P</strain>
        <tissue evidence="12">Whole cell</tissue>
    </source>
</reference>
<protein>
    <recommendedName>
        <fullName evidence="6">Alpha N-terminal protein methyltransferase 1</fullName>
        <ecNumber evidence="5">2.1.1.244</ecNumber>
    </recommendedName>
    <alternativeName>
        <fullName evidence="7">X-Pro-Lys N-terminal protein methyltransferase 1</fullName>
    </alternativeName>
</protein>
<keyword evidence="4 11" id="KW-0949">S-adenosyl-L-methionine</keyword>
<evidence type="ECO:0000256" key="5">
    <source>
        <dbReference type="ARBA" id="ARBA00039112"/>
    </source>
</evidence>
<dbReference type="OrthoDB" id="1298661at2759"/>
<dbReference type="Pfam" id="PF05891">
    <property type="entry name" value="Methyltransf_PK"/>
    <property type="match status" value="1"/>
</dbReference>
<evidence type="ECO:0000256" key="11">
    <source>
        <dbReference type="PIRSR" id="PIRSR016958-1"/>
    </source>
</evidence>
<dbReference type="PANTHER" id="PTHR12753:SF0">
    <property type="entry name" value="ALPHA N-TERMINAL PROTEIN METHYLTRANSFERASE 1"/>
    <property type="match status" value="1"/>
</dbReference>
<feature type="binding site" evidence="11">
    <location>
        <position position="167"/>
    </location>
    <ligand>
        <name>S-adenosyl-L-methionine</name>
        <dbReference type="ChEBI" id="CHEBI:59789"/>
    </ligand>
</feature>
<comment type="similarity">
    <text evidence="1">Belongs to the methyltransferase superfamily. NTM1 family.</text>
</comment>
<proteinExistence type="inferred from homology"/>
<dbReference type="InterPro" id="IPR029063">
    <property type="entry name" value="SAM-dependent_MTases_sf"/>
</dbReference>
<dbReference type="GO" id="GO:0032259">
    <property type="term" value="P:methylation"/>
    <property type="evidence" value="ECO:0007669"/>
    <property type="project" value="UniProtKB-KW"/>
</dbReference>
<comment type="catalytic activity">
    <reaction evidence="10">
        <text>N-terminal L-alanyl-L-prolyl-L-lysyl-[protein] + 3 S-adenosyl-L-methionine = N-terminal N,N,N-trimethyl-L-alanyl-L-prolyl-L-lysyl-[protein] + 3 S-adenosyl-L-homocysteine + 3 H(+)</text>
        <dbReference type="Rhea" id="RHEA:54712"/>
        <dbReference type="Rhea" id="RHEA-COMP:13785"/>
        <dbReference type="Rhea" id="RHEA-COMP:13971"/>
        <dbReference type="ChEBI" id="CHEBI:15378"/>
        <dbReference type="ChEBI" id="CHEBI:57856"/>
        <dbReference type="ChEBI" id="CHEBI:59789"/>
        <dbReference type="ChEBI" id="CHEBI:138057"/>
        <dbReference type="ChEBI" id="CHEBI:138315"/>
        <dbReference type="EC" id="2.1.1.244"/>
    </reaction>
</comment>
<gene>
    <name evidence="12" type="ORF">D9Q98_002531</name>
</gene>
<dbReference type="Proteomes" id="UP001055712">
    <property type="component" value="Unassembled WGS sequence"/>
</dbReference>
<dbReference type="PIRSF" id="PIRSF016958">
    <property type="entry name" value="DUF858_MeTrfase_lik"/>
    <property type="match status" value="1"/>
</dbReference>
<keyword evidence="3" id="KW-0808">Transferase</keyword>
<reference evidence="12" key="1">
    <citation type="journal article" date="2019" name="Plant J.">
        <title>Chlorella vulgaris genome assembly and annotation reveals the molecular basis for metabolic acclimation to high light conditions.</title>
        <authorList>
            <person name="Cecchin M."/>
            <person name="Marcolungo L."/>
            <person name="Rossato M."/>
            <person name="Girolomoni L."/>
            <person name="Cosentino E."/>
            <person name="Cuine S."/>
            <person name="Li-Beisson Y."/>
            <person name="Delledonne M."/>
            <person name="Ballottari M."/>
        </authorList>
    </citation>
    <scope>NUCLEOTIDE SEQUENCE</scope>
    <source>
        <strain evidence="12">211/11P</strain>
    </source>
</reference>
<organism evidence="12 13">
    <name type="scientific">Chlorella vulgaris</name>
    <name type="common">Green alga</name>
    <dbReference type="NCBI Taxonomy" id="3077"/>
    <lineage>
        <taxon>Eukaryota</taxon>
        <taxon>Viridiplantae</taxon>
        <taxon>Chlorophyta</taxon>
        <taxon>core chlorophytes</taxon>
        <taxon>Trebouxiophyceae</taxon>
        <taxon>Chlorellales</taxon>
        <taxon>Chlorellaceae</taxon>
        <taxon>Chlorella clade</taxon>
        <taxon>Chlorella</taxon>
    </lineage>
</organism>
<dbReference type="PANTHER" id="PTHR12753">
    <property type="entry name" value="AD-003 - RELATED"/>
    <property type="match status" value="1"/>
</dbReference>
<evidence type="ECO:0000256" key="1">
    <source>
        <dbReference type="ARBA" id="ARBA00009059"/>
    </source>
</evidence>
<evidence type="ECO:0000313" key="12">
    <source>
        <dbReference type="EMBL" id="KAI3434454.1"/>
    </source>
</evidence>
<dbReference type="AlphaFoldDB" id="A0A9D4YZD1"/>
<dbReference type="EC" id="2.1.1.244" evidence="5"/>
<evidence type="ECO:0000256" key="10">
    <source>
        <dbReference type="ARBA" id="ARBA00048167"/>
    </source>
</evidence>